<accession>A0A6N3EE43</accession>
<protein>
    <recommendedName>
        <fullName evidence="3">ATPase involved in DNA repair</fullName>
    </recommendedName>
</protein>
<feature type="coiled-coil region" evidence="1">
    <location>
        <begin position="629"/>
        <end position="711"/>
    </location>
</feature>
<dbReference type="Gene3D" id="3.40.50.300">
    <property type="entry name" value="P-loop containing nucleotide triphosphate hydrolases"/>
    <property type="match status" value="1"/>
</dbReference>
<dbReference type="EMBL" id="CACRTO010000020">
    <property type="protein sequence ID" value="VYU39976.1"/>
    <property type="molecule type" value="Genomic_DNA"/>
</dbReference>
<dbReference type="InterPro" id="IPR016195">
    <property type="entry name" value="Pol/histidinol_Pase-like"/>
</dbReference>
<keyword evidence="1" id="KW-0175">Coiled coil</keyword>
<dbReference type="Gene3D" id="3.20.20.140">
    <property type="entry name" value="Metal-dependent hydrolases"/>
    <property type="match status" value="1"/>
</dbReference>
<proteinExistence type="predicted"/>
<name>A0A6N3EE43_9CLOT</name>
<organism evidence="2">
    <name type="scientific">Clostridium tertium</name>
    <dbReference type="NCBI Taxonomy" id="1559"/>
    <lineage>
        <taxon>Bacteria</taxon>
        <taxon>Bacillati</taxon>
        <taxon>Bacillota</taxon>
        <taxon>Clostridia</taxon>
        <taxon>Eubacteriales</taxon>
        <taxon>Clostridiaceae</taxon>
        <taxon>Clostridium</taxon>
    </lineage>
</organism>
<sequence>MYNTEVNRGARWLKWDCHVHTPISYENNFPNFDEYIHALKAKSIEHKTDVIIINDYFTLDGYKKIISYCSRSNDNDAYKLYVNEEKSVAVLPGLELRIDNFTQKEKSINVHIFFNQRLSAENIENGFLNQLKISYGGYDNLKADRQTLIKIGYSIINGQPYDDNLDTLSLKDDSKYINKAISIVTVTKDSLIETIDTFKARYKDSEYLKENCMLTVVAFNGYGALSELAWNEARAGNVKRQLLFLADICFSSREKDINFLLGKDTSTSGDEVRKLFRRLKPCVWGSDSHEIGTLLHPSRGNTNRYTWIKGMNNFEGLKQIIFEPENRVAIQEDTPNTKADYQVIDKVKFIDSSNIFMNDDIVFNEDLNTIIGGKSSGKSLLLSHIARTINGLDENFGNYQTLQSKYSYDFEVYWKDGQVSKLSNINKSPNRKVKYISQMFVNKLAENKDNSLKNIVTEVLMENTEVKQAYDQLNLNLNKINLEINNKVYKIEKIIEDYKSKNTEKINIGDDEGIKKEILKLEGIIEALVNESKMSVEEINEYNRITNKISNNFSRINIINNIIIPEVEKYKNYFENIERTIKKEFEDSLTNSKNILGADFQDIFTDAFCDMKTLEMFIYEKISMLNIKETELSNELAILVQDNNKLKNDISNYEIKLKNKSEIDRLSKNLEQERMKKEKIEEIERILNSKLQNLKNTINEVENLVSDRNNEYKKLIDILKQDKFKCISEETNLILKFELQLKEEVLKEDIGNILNKTAVEVKGLLDTKIDVEGYNSFVIGTIINAITGKGNYKYKNGKIYLDLIKVLVKDYLELNIDILENDDEFDVMSPGKQGLIVLKLLIHLSSEKYPILIDQPEDNLDNRTISYELKNFILNKKRDRQIIMVTHNPNLTVLADSDEIIVANQSGKDGKGNREYRFEYVSGPLELSFRKEGEEAILYNRGIKEHVCEILEGGKEAFKQRENKYGF</sequence>
<dbReference type="SUPFAM" id="SSF89550">
    <property type="entry name" value="PHP domain-like"/>
    <property type="match status" value="1"/>
</dbReference>
<gene>
    <name evidence="2" type="ORF">CTLFYP3_02296</name>
</gene>
<dbReference type="AlphaFoldDB" id="A0A6N3EE43"/>
<reference evidence="2" key="1">
    <citation type="submission" date="2019-11" db="EMBL/GenBank/DDBJ databases">
        <authorList>
            <person name="Feng L."/>
        </authorList>
    </citation>
    <scope>NUCLEOTIDE SEQUENCE</scope>
    <source>
        <strain evidence="2">CTertiumLFYP3</strain>
    </source>
</reference>
<evidence type="ECO:0000256" key="1">
    <source>
        <dbReference type="SAM" id="Coils"/>
    </source>
</evidence>
<dbReference type="RefSeq" id="WP_156626726.1">
    <property type="nucleotide sequence ID" value="NZ_CACRTO010000020.1"/>
</dbReference>
<evidence type="ECO:0008006" key="3">
    <source>
        <dbReference type="Google" id="ProtNLM"/>
    </source>
</evidence>
<dbReference type="SUPFAM" id="SSF52540">
    <property type="entry name" value="P-loop containing nucleoside triphosphate hydrolases"/>
    <property type="match status" value="1"/>
</dbReference>
<dbReference type="InterPro" id="IPR027417">
    <property type="entry name" value="P-loop_NTPase"/>
</dbReference>
<dbReference type="InterPro" id="IPR054787">
    <property type="entry name" value="TrlF_ATPase"/>
</dbReference>
<dbReference type="NCBIfam" id="NF045780">
    <property type="entry name" value="TrlF_fam_ATP"/>
    <property type="match status" value="1"/>
</dbReference>
<evidence type="ECO:0000313" key="2">
    <source>
        <dbReference type="EMBL" id="VYU39976.1"/>
    </source>
</evidence>